<dbReference type="PaxDb" id="35128-Thaps1969"/>
<evidence type="ECO:0000256" key="2">
    <source>
        <dbReference type="SAM" id="Phobius"/>
    </source>
</evidence>
<feature type="domain" description="PPIase cyclophilin-type" evidence="3">
    <location>
        <begin position="417"/>
        <end position="567"/>
    </location>
</feature>
<dbReference type="GO" id="GO:0003755">
    <property type="term" value="F:peptidyl-prolyl cis-trans isomerase activity"/>
    <property type="evidence" value="ECO:0007669"/>
    <property type="project" value="InterPro"/>
</dbReference>
<dbReference type="SUPFAM" id="SSF50891">
    <property type="entry name" value="Cyclophilin-like"/>
    <property type="match status" value="1"/>
</dbReference>
<dbReference type="eggNOG" id="ENOG502SR2Q">
    <property type="taxonomic scope" value="Eukaryota"/>
</dbReference>
<dbReference type="InterPro" id="IPR029000">
    <property type="entry name" value="Cyclophilin-like_dom_sf"/>
</dbReference>
<dbReference type="OMA" id="HNEADPC"/>
<feature type="region of interest" description="Disordered" evidence="1">
    <location>
        <begin position="1"/>
        <end position="27"/>
    </location>
</feature>
<dbReference type="GeneID" id="7452567"/>
<dbReference type="HOGENOM" id="CLU_459694_0_0_1"/>
<proteinExistence type="predicted"/>
<feature type="compositionally biased region" description="Gly residues" evidence="1">
    <location>
        <begin position="18"/>
        <end position="27"/>
    </location>
</feature>
<dbReference type="EMBL" id="CM000638">
    <property type="protein sequence ID" value="EED96713.1"/>
    <property type="molecule type" value="Genomic_DNA"/>
</dbReference>
<sequence length="594" mass="63856">MALRQRGQRPSESSNEGSVGGGHSPYHGGGNANVYVGGASGGMANAPISSGSSRGNGGFVMNPNPYYGQPSPGGHLHDTTTPVSTPRAGVVGAGMTHHAQHPQRHATPATVAPAGGYGGSLYGGGYSTPHGIVAGEMTQYAQTAPVGRYPRNSSMDSASSASGGGGGMASPVVGRSLNYDNSGYGGYGAATTASSGGGAAYGGGYNSNNNTYGSSTNAVISSSATNPYQKKNSSGFTTSHILLSLAALSFIILCGTTIYFRSTMMQAQEELDFANEYMIKLKKKQERGPRQRGNENGGGDGGESLSMTKQSLLKQIDTTHNELETAVEDVEKFRAVIDGKEELDSVMVKREGALWKRIELLEERIQRESLREAVEWFGEGLYRVEIELEYPQMTEGTDPPSWPLIRKKITIETAPLKEMPHSVNLFLQQVHHHLWDGTSVVKNPKHIMQFGPWLADGNEVDHFDQFLERGLDKVSFQEYSTSSPHIQWSVGFAGRPGGPDFYINKIDNSVLHGPGGSTAEHDLHNEADPCFGKVVEGTEVVNEIDRIPVDADKGYVMLHPVKVVSAKITTERKVEEDAIPLPEVKWDQEQGRWV</sequence>
<reference evidence="4 5" key="1">
    <citation type="journal article" date="2004" name="Science">
        <title>The genome of the diatom Thalassiosira pseudonana: ecology, evolution, and metabolism.</title>
        <authorList>
            <person name="Armbrust E.V."/>
            <person name="Berges J.A."/>
            <person name="Bowler C."/>
            <person name="Green B.R."/>
            <person name="Martinez D."/>
            <person name="Putnam N.H."/>
            <person name="Zhou S."/>
            <person name="Allen A.E."/>
            <person name="Apt K.E."/>
            <person name="Bechner M."/>
            <person name="Brzezinski M.A."/>
            <person name="Chaal B.K."/>
            <person name="Chiovitti A."/>
            <person name="Davis A.K."/>
            <person name="Demarest M.S."/>
            <person name="Detter J.C."/>
            <person name="Glavina T."/>
            <person name="Goodstein D."/>
            <person name="Hadi M.Z."/>
            <person name="Hellsten U."/>
            <person name="Hildebrand M."/>
            <person name="Jenkins B.D."/>
            <person name="Jurka J."/>
            <person name="Kapitonov V.V."/>
            <person name="Kroger N."/>
            <person name="Lau W.W."/>
            <person name="Lane T.W."/>
            <person name="Larimer F.W."/>
            <person name="Lippmeier J.C."/>
            <person name="Lucas S."/>
            <person name="Medina M."/>
            <person name="Montsant A."/>
            <person name="Obornik M."/>
            <person name="Parker M.S."/>
            <person name="Palenik B."/>
            <person name="Pazour G.J."/>
            <person name="Richardson P.M."/>
            <person name="Rynearson T.A."/>
            <person name="Saito M.A."/>
            <person name="Schwartz D.C."/>
            <person name="Thamatrakoln K."/>
            <person name="Valentin K."/>
            <person name="Vardi A."/>
            <person name="Wilkerson F.P."/>
            <person name="Rokhsar D.S."/>
        </authorList>
    </citation>
    <scope>NUCLEOTIDE SEQUENCE [LARGE SCALE GENOMIC DNA]</scope>
    <source>
        <strain evidence="4 5">CCMP1335</strain>
    </source>
</reference>
<evidence type="ECO:0000259" key="3">
    <source>
        <dbReference type="Pfam" id="PF00160"/>
    </source>
</evidence>
<name>B8BSF7_THAPS</name>
<accession>B8BSF7</accession>
<dbReference type="KEGG" id="tps:THAPSDRAFT_1969"/>
<dbReference type="Proteomes" id="UP000001449">
    <property type="component" value="Chromosome 1"/>
</dbReference>
<reference evidence="4 5" key="2">
    <citation type="journal article" date="2008" name="Nature">
        <title>The Phaeodactylum genome reveals the evolutionary history of diatom genomes.</title>
        <authorList>
            <person name="Bowler C."/>
            <person name="Allen A.E."/>
            <person name="Badger J.H."/>
            <person name="Grimwood J."/>
            <person name="Jabbari K."/>
            <person name="Kuo A."/>
            <person name="Maheswari U."/>
            <person name="Martens C."/>
            <person name="Maumus F."/>
            <person name="Otillar R.P."/>
            <person name="Rayko E."/>
            <person name="Salamov A."/>
            <person name="Vandepoele K."/>
            <person name="Beszteri B."/>
            <person name="Gruber A."/>
            <person name="Heijde M."/>
            <person name="Katinka M."/>
            <person name="Mock T."/>
            <person name="Valentin K."/>
            <person name="Verret F."/>
            <person name="Berges J.A."/>
            <person name="Brownlee C."/>
            <person name="Cadoret J.P."/>
            <person name="Chiovitti A."/>
            <person name="Choi C.J."/>
            <person name="Coesel S."/>
            <person name="De Martino A."/>
            <person name="Detter J.C."/>
            <person name="Durkin C."/>
            <person name="Falciatore A."/>
            <person name="Fournet J."/>
            <person name="Haruta M."/>
            <person name="Huysman M.J."/>
            <person name="Jenkins B.D."/>
            <person name="Jiroutova K."/>
            <person name="Jorgensen R.E."/>
            <person name="Joubert Y."/>
            <person name="Kaplan A."/>
            <person name="Kroger N."/>
            <person name="Kroth P.G."/>
            <person name="La Roche J."/>
            <person name="Lindquist E."/>
            <person name="Lommer M."/>
            <person name="Martin-Jezequel V."/>
            <person name="Lopez P.J."/>
            <person name="Lucas S."/>
            <person name="Mangogna M."/>
            <person name="McGinnis K."/>
            <person name="Medlin L.K."/>
            <person name="Montsant A."/>
            <person name="Oudot-Le Secq M.P."/>
            <person name="Napoli C."/>
            <person name="Obornik M."/>
            <person name="Parker M.S."/>
            <person name="Petit J.L."/>
            <person name="Porcel B.M."/>
            <person name="Poulsen N."/>
            <person name="Robison M."/>
            <person name="Rychlewski L."/>
            <person name="Rynearson T.A."/>
            <person name="Schmutz J."/>
            <person name="Shapiro H."/>
            <person name="Siaut M."/>
            <person name="Stanley M."/>
            <person name="Sussman M.R."/>
            <person name="Taylor A.R."/>
            <person name="Vardi A."/>
            <person name="von Dassow P."/>
            <person name="Vyverman W."/>
            <person name="Willis A."/>
            <person name="Wyrwicz L.S."/>
            <person name="Rokhsar D.S."/>
            <person name="Weissenbach J."/>
            <person name="Armbrust E.V."/>
            <person name="Green B.R."/>
            <person name="Van de Peer Y."/>
            <person name="Grigoriev I.V."/>
        </authorList>
    </citation>
    <scope>NUCLEOTIDE SEQUENCE [LARGE SCALE GENOMIC DNA]</scope>
    <source>
        <strain evidence="4 5">CCMP1335</strain>
    </source>
</reference>
<keyword evidence="2" id="KW-1133">Transmembrane helix</keyword>
<keyword evidence="2" id="KW-0472">Membrane</keyword>
<feature type="region of interest" description="Disordered" evidence="1">
    <location>
        <begin position="284"/>
        <end position="306"/>
    </location>
</feature>
<evidence type="ECO:0000256" key="1">
    <source>
        <dbReference type="SAM" id="MobiDB-lite"/>
    </source>
</evidence>
<protein>
    <recommendedName>
        <fullName evidence="3">PPIase cyclophilin-type domain-containing protein</fullName>
    </recommendedName>
</protein>
<evidence type="ECO:0000313" key="5">
    <source>
        <dbReference type="Proteomes" id="UP000001449"/>
    </source>
</evidence>
<gene>
    <name evidence="4" type="ORF">THAPSDRAFT_1969</name>
</gene>
<keyword evidence="2" id="KW-0812">Transmembrane</keyword>
<dbReference type="AlphaFoldDB" id="B8BSF7"/>
<feature type="transmembrane region" description="Helical" evidence="2">
    <location>
        <begin position="240"/>
        <end position="260"/>
    </location>
</feature>
<dbReference type="Gene3D" id="2.40.100.10">
    <property type="entry name" value="Cyclophilin-like"/>
    <property type="match status" value="1"/>
</dbReference>
<dbReference type="Pfam" id="PF00160">
    <property type="entry name" value="Pro_isomerase"/>
    <property type="match status" value="1"/>
</dbReference>
<dbReference type="InterPro" id="IPR002130">
    <property type="entry name" value="Cyclophilin-type_PPIase_dom"/>
</dbReference>
<keyword evidence="5" id="KW-1185">Reference proteome</keyword>
<feature type="region of interest" description="Disordered" evidence="1">
    <location>
        <begin position="54"/>
        <end position="87"/>
    </location>
</feature>
<dbReference type="InParanoid" id="B8BSF7"/>
<organism evidence="4 5">
    <name type="scientific">Thalassiosira pseudonana</name>
    <name type="common">Marine diatom</name>
    <name type="synonym">Cyclotella nana</name>
    <dbReference type="NCBI Taxonomy" id="35128"/>
    <lineage>
        <taxon>Eukaryota</taxon>
        <taxon>Sar</taxon>
        <taxon>Stramenopiles</taxon>
        <taxon>Ochrophyta</taxon>
        <taxon>Bacillariophyta</taxon>
        <taxon>Coscinodiscophyceae</taxon>
        <taxon>Thalassiosirophycidae</taxon>
        <taxon>Thalassiosirales</taxon>
        <taxon>Thalassiosiraceae</taxon>
        <taxon>Thalassiosira</taxon>
    </lineage>
</organism>
<evidence type="ECO:0000313" key="4">
    <source>
        <dbReference type="EMBL" id="EED96713.1"/>
    </source>
</evidence>
<dbReference type="RefSeq" id="XP_002287072.1">
    <property type="nucleotide sequence ID" value="XM_002287036.1"/>
</dbReference>